<feature type="region of interest" description="Disordered" evidence="1">
    <location>
        <begin position="1"/>
        <end position="172"/>
    </location>
</feature>
<organism evidence="2 3">
    <name type="scientific">Blattamonas nauphoetae</name>
    <dbReference type="NCBI Taxonomy" id="2049346"/>
    <lineage>
        <taxon>Eukaryota</taxon>
        <taxon>Metamonada</taxon>
        <taxon>Preaxostyla</taxon>
        <taxon>Oxymonadida</taxon>
        <taxon>Blattamonas</taxon>
    </lineage>
</organism>
<dbReference type="EMBL" id="JARBJD010000155">
    <property type="protein sequence ID" value="KAK2949488.1"/>
    <property type="molecule type" value="Genomic_DNA"/>
</dbReference>
<name>A0ABQ9XDX1_9EUKA</name>
<gene>
    <name evidence="2" type="ORF">BLNAU_15576</name>
</gene>
<feature type="compositionally biased region" description="Basic and acidic residues" evidence="1">
    <location>
        <begin position="72"/>
        <end position="88"/>
    </location>
</feature>
<feature type="compositionally biased region" description="Basic and acidic residues" evidence="1">
    <location>
        <begin position="549"/>
        <end position="570"/>
    </location>
</feature>
<proteinExistence type="predicted"/>
<accession>A0ABQ9XDX1</accession>
<comment type="caution">
    <text evidence="2">The sequence shown here is derived from an EMBL/GenBank/DDBJ whole genome shotgun (WGS) entry which is preliminary data.</text>
</comment>
<evidence type="ECO:0000313" key="2">
    <source>
        <dbReference type="EMBL" id="KAK2949488.1"/>
    </source>
</evidence>
<keyword evidence="3" id="KW-1185">Reference proteome</keyword>
<feature type="compositionally biased region" description="Basic and acidic residues" evidence="1">
    <location>
        <begin position="12"/>
        <end position="25"/>
    </location>
</feature>
<evidence type="ECO:0000256" key="1">
    <source>
        <dbReference type="SAM" id="MobiDB-lite"/>
    </source>
</evidence>
<evidence type="ECO:0000313" key="3">
    <source>
        <dbReference type="Proteomes" id="UP001281761"/>
    </source>
</evidence>
<feature type="region of interest" description="Disordered" evidence="1">
    <location>
        <begin position="259"/>
        <end position="286"/>
    </location>
</feature>
<reference evidence="2 3" key="1">
    <citation type="journal article" date="2022" name="bioRxiv">
        <title>Genomics of Preaxostyla Flagellates Illuminates Evolutionary Transitions and the Path Towards Mitochondrial Loss.</title>
        <authorList>
            <person name="Novak L.V.F."/>
            <person name="Treitli S.C."/>
            <person name="Pyrih J."/>
            <person name="Halakuc P."/>
            <person name="Pipaliya S.V."/>
            <person name="Vacek V."/>
            <person name="Brzon O."/>
            <person name="Soukal P."/>
            <person name="Eme L."/>
            <person name="Dacks J.B."/>
            <person name="Karnkowska A."/>
            <person name="Elias M."/>
            <person name="Hampl V."/>
        </authorList>
    </citation>
    <scope>NUCLEOTIDE SEQUENCE [LARGE SCALE GENOMIC DNA]</scope>
    <source>
        <strain evidence="2">NAU3</strain>
        <tissue evidence="2">Gut</tissue>
    </source>
</reference>
<feature type="compositionally biased region" description="Basic and acidic residues" evidence="1">
    <location>
        <begin position="261"/>
        <end position="286"/>
    </location>
</feature>
<dbReference type="Proteomes" id="UP001281761">
    <property type="component" value="Unassembled WGS sequence"/>
</dbReference>
<feature type="compositionally biased region" description="Polar residues" evidence="1">
    <location>
        <begin position="45"/>
        <end position="71"/>
    </location>
</feature>
<feature type="compositionally biased region" description="Polar residues" evidence="1">
    <location>
        <begin position="116"/>
        <end position="125"/>
    </location>
</feature>
<sequence>MNSGGIHSQLRAAREETEAMDLKNGDEEDTIPSESGDLTIGRSMSDFTAVSSQTDFDSDSDVPTTPKNKTFNLDEVHSFTPDEQKDFLSSEPKNTAVTELSNSMRQVDKHNDHKNSPSSRNQHTPQKNKHIKNIHSSAGKGRRSRSGSSVDANDSSDFALIPPSSLGSGEEAEKLNNLDGLLHRLETGKNELIPKENLSMSNIDIMSEYRKLQERFIAQTTEIETQNSERIQQLEDENKSLSTQLAETKTELQQTQMKMQDQMKETERRLAEPTLKPEVDSLEMEKNSLTEQLGSVKDELAKTQTSLELANEKREKAKQSVHQLKDQVTRLEEELASVKEQFNHTRGEKSEREEELRIQLQLNAEALRESNDHFAQLKPQHEQFIQELRQQHDAIVSQFEEKVASLTQDNLKLKEQLTEHTESQQIQEQSHQREDALIRELEDKHRTELEHLSQTHNAKVAELESRLATSVTALSDEQTLLSKINDLEEKIKNQELMFETEKEKAAAAQKEMERKYEQIREEEKQKLVEVHRKEEQKIRKEIEEEKQQFQESLKSKERESQKVSKEEKKTLQQNLNKLQSQNQQLIKEKEELTSRSALEISKLQDDHKRELVDLTARLAHSILDLEQFEAGLDAMDIEWTNKWKQRETEDEEFIQTVAEFIEGVKRQQRDSSGGTRVIVKQKKSFIARLFPFLSQD</sequence>
<feature type="region of interest" description="Disordered" evidence="1">
    <location>
        <begin position="549"/>
        <end position="576"/>
    </location>
</feature>
<protein>
    <submittedName>
        <fullName evidence="2">Uncharacterized protein</fullName>
    </submittedName>
</protein>
<feature type="compositionally biased region" description="Polar residues" evidence="1">
    <location>
        <begin position="91"/>
        <end position="105"/>
    </location>
</feature>
<feature type="compositionally biased region" description="Basic and acidic residues" evidence="1">
    <location>
        <begin position="106"/>
        <end position="115"/>
    </location>
</feature>